<reference evidence="1 2" key="1">
    <citation type="journal article" date="2014" name="Am. J. Bot.">
        <title>Genome assembly and annotation for red clover (Trifolium pratense; Fabaceae).</title>
        <authorList>
            <person name="Istvanek J."/>
            <person name="Jaros M."/>
            <person name="Krenek A."/>
            <person name="Repkova J."/>
        </authorList>
    </citation>
    <scope>NUCLEOTIDE SEQUENCE [LARGE SCALE GENOMIC DNA]</scope>
    <source>
        <strain evidence="2">cv. Tatra</strain>
        <tissue evidence="1">Young leaves</tissue>
    </source>
</reference>
<sequence length="92" mass="10738">MAGCASCELPFSVVNLTNLKVITCDEETAYSWEAFQPMLPNMKIELYQRRWYDEGFDQLLVSKVFLTKVVRRCPVEQRQRWRKCSVAEKASA</sequence>
<evidence type="ECO:0000313" key="2">
    <source>
        <dbReference type="Proteomes" id="UP000236291"/>
    </source>
</evidence>
<accession>A0A2K3MLD3</accession>
<dbReference type="EMBL" id="ASHM01066892">
    <property type="protein sequence ID" value="PNX91631.1"/>
    <property type="molecule type" value="Genomic_DNA"/>
</dbReference>
<proteinExistence type="predicted"/>
<evidence type="ECO:0000313" key="1">
    <source>
        <dbReference type="EMBL" id="PNX91631.1"/>
    </source>
</evidence>
<comment type="caution">
    <text evidence="1">The sequence shown here is derived from an EMBL/GenBank/DDBJ whole genome shotgun (WGS) entry which is preliminary data.</text>
</comment>
<dbReference type="AlphaFoldDB" id="A0A2K3MLD3"/>
<protein>
    <submittedName>
        <fullName evidence="1">Putative disease resistance protein</fullName>
    </submittedName>
</protein>
<reference evidence="1 2" key="2">
    <citation type="journal article" date="2017" name="Front. Plant Sci.">
        <title>Gene Classification and Mining of Molecular Markers Useful in Red Clover (Trifolium pratense) Breeding.</title>
        <authorList>
            <person name="Istvanek J."/>
            <person name="Dluhosova J."/>
            <person name="Dluhos P."/>
            <person name="Patkova L."/>
            <person name="Nedelnik J."/>
            <person name="Repkova J."/>
        </authorList>
    </citation>
    <scope>NUCLEOTIDE SEQUENCE [LARGE SCALE GENOMIC DNA]</scope>
    <source>
        <strain evidence="2">cv. Tatra</strain>
        <tissue evidence="1">Young leaves</tissue>
    </source>
</reference>
<organism evidence="1 2">
    <name type="scientific">Trifolium pratense</name>
    <name type="common">Red clover</name>
    <dbReference type="NCBI Taxonomy" id="57577"/>
    <lineage>
        <taxon>Eukaryota</taxon>
        <taxon>Viridiplantae</taxon>
        <taxon>Streptophyta</taxon>
        <taxon>Embryophyta</taxon>
        <taxon>Tracheophyta</taxon>
        <taxon>Spermatophyta</taxon>
        <taxon>Magnoliopsida</taxon>
        <taxon>eudicotyledons</taxon>
        <taxon>Gunneridae</taxon>
        <taxon>Pentapetalae</taxon>
        <taxon>rosids</taxon>
        <taxon>fabids</taxon>
        <taxon>Fabales</taxon>
        <taxon>Fabaceae</taxon>
        <taxon>Papilionoideae</taxon>
        <taxon>50 kb inversion clade</taxon>
        <taxon>NPAAA clade</taxon>
        <taxon>Hologalegina</taxon>
        <taxon>IRL clade</taxon>
        <taxon>Trifolieae</taxon>
        <taxon>Trifolium</taxon>
    </lineage>
</organism>
<dbReference type="Proteomes" id="UP000236291">
    <property type="component" value="Unassembled WGS sequence"/>
</dbReference>
<name>A0A2K3MLD3_TRIPR</name>
<gene>
    <name evidence="1" type="ORF">L195_g047763</name>
</gene>